<gene>
    <name evidence="1" type="ORF">OJ997_02045</name>
</gene>
<dbReference type="EMBL" id="JAPDDP010000003">
    <property type="protein sequence ID" value="MDA0179061.1"/>
    <property type="molecule type" value="Genomic_DNA"/>
</dbReference>
<dbReference type="Proteomes" id="UP001147653">
    <property type="component" value="Unassembled WGS sequence"/>
</dbReference>
<name>A0A9X3S7E5_9ACTN</name>
<organism evidence="1 2">
    <name type="scientific">Solirubrobacter phytolaccae</name>
    <dbReference type="NCBI Taxonomy" id="1404360"/>
    <lineage>
        <taxon>Bacteria</taxon>
        <taxon>Bacillati</taxon>
        <taxon>Actinomycetota</taxon>
        <taxon>Thermoleophilia</taxon>
        <taxon>Solirubrobacterales</taxon>
        <taxon>Solirubrobacteraceae</taxon>
        <taxon>Solirubrobacter</taxon>
    </lineage>
</organism>
<comment type="caution">
    <text evidence="1">The sequence shown here is derived from an EMBL/GenBank/DDBJ whole genome shotgun (WGS) entry which is preliminary data.</text>
</comment>
<dbReference type="AlphaFoldDB" id="A0A9X3S7E5"/>
<keyword evidence="2" id="KW-1185">Reference proteome</keyword>
<accession>A0A9X3S7E5</accession>
<proteinExistence type="predicted"/>
<dbReference type="RefSeq" id="WP_270023330.1">
    <property type="nucleotide sequence ID" value="NZ_JAPDDP010000003.1"/>
</dbReference>
<evidence type="ECO:0000313" key="2">
    <source>
        <dbReference type="Proteomes" id="UP001147653"/>
    </source>
</evidence>
<reference evidence="1" key="1">
    <citation type="submission" date="2022-10" db="EMBL/GenBank/DDBJ databases">
        <title>The WGS of Solirubrobacter phytolaccae KCTC 29190.</title>
        <authorList>
            <person name="Jiang Z."/>
        </authorList>
    </citation>
    <scope>NUCLEOTIDE SEQUENCE</scope>
    <source>
        <strain evidence="1">KCTC 29190</strain>
    </source>
</reference>
<evidence type="ECO:0000313" key="1">
    <source>
        <dbReference type="EMBL" id="MDA0179061.1"/>
    </source>
</evidence>
<protein>
    <submittedName>
        <fullName evidence="1">Uncharacterized protein</fullName>
    </submittedName>
</protein>
<sequence length="70" mass="7557">MLRSLATGPQTLRELQRDVCERVGRSDDSPVEAQLDAMVSAGIVKHRDGKFALSDDGQRLAPLVPEPAAN</sequence>